<dbReference type="GeneID" id="14916916"/>
<gene>
    <name evidence="3" type="ORF">ACA1_336930</name>
</gene>
<organism evidence="3 4">
    <name type="scientific">Acanthamoeba castellanii (strain ATCC 30010 / Neff)</name>
    <dbReference type="NCBI Taxonomy" id="1257118"/>
    <lineage>
        <taxon>Eukaryota</taxon>
        <taxon>Amoebozoa</taxon>
        <taxon>Discosea</taxon>
        <taxon>Longamoebia</taxon>
        <taxon>Centramoebida</taxon>
        <taxon>Acanthamoebidae</taxon>
        <taxon>Acanthamoeba</taxon>
    </lineage>
</organism>
<proteinExistence type="predicted"/>
<keyword evidence="1" id="KW-0862">Zinc</keyword>
<accession>L8GTB1</accession>
<dbReference type="InterPro" id="IPR007527">
    <property type="entry name" value="Znf_SWIM"/>
</dbReference>
<dbReference type="PANTHER" id="PTHR28498:SF1">
    <property type="entry name" value="ZINC FINGER SWIM DOMAIN-CONTAINING PROTEIN 7"/>
    <property type="match status" value="1"/>
</dbReference>
<dbReference type="GO" id="GO:0000724">
    <property type="term" value="P:double-strand break repair via homologous recombination"/>
    <property type="evidence" value="ECO:0007669"/>
    <property type="project" value="TreeGrafter"/>
</dbReference>
<dbReference type="AlphaFoldDB" id="L8GTB1"/>
<dbReference type="Proteomes" id="UP000011083">
    <property type="component" value="Unassembled WGS sequence"/>
</dbReference>
<keyword evidence="4" id="KW-1185">Reference proteome</keyword>
<evidence type="ECO:0000256" key="1">
    <source>
        <dbReference type="PROSITE-ProRule" id="PRU00325"/>
    </source>
</evidence>
<reference evidence="3 4" key="1">
    <citation type="journal article" date="2013" name="Genome Biol.">
        <title>Genome of Acanthamoeba castellanii highlights extensive lateral gene transfer and early evolution of tyrosine kinase signaling.</title>
        <authorList>
            <person name="Clarke M."/>
            <person name="Lohan A.J."/>
            <person name="Liu B."/>
            <person name="Lagkouvardos I."/>
            <person name="Roy S."/>
            <person name="Zafar N."/>
            <person name="Bertelli C."/>
            <person name="Schilde C."/>
            <person name="Kianianmomeni A."/>
            <person name="Burglin T.R."/>
            <person name="Frech C."/>
            <person name="Turcotte B."/>
            <person name="Kopec K.O."/>
            <person name="Synnott J.M."/>
            <person name="Choo C."/>
            <person name="Paponov I."/>
            <person name="Finkler A."/>
            <person name="Soon Heng Tan C."/>
            <person name="Hutchins A.P."/>
            <person name="Weinmeier T."/>
            <person name="Rattei T."/>
            <person name="Chu J.S."/>
            <person name="Gimenez G."/>
            <person name="Irimia M."/>
            <person name="Rigden D.J."/>
            <person name="Fitzpatrick D.A."/>
            <person name="Lorenzo-Morales J."/>
            <person name="Bateman A."/>
            <person name="Chiu C.H."/>
            <person name="Tang P."/>
            <person name="Hegemann P."/>
            <person name="Fromm H."/>
            <person name="Raoult D."/>
            <person name="Greub G."/>
            <person name="Miranda-Saavedra D."/>
            <person name="Chen N."/>
            <person name="Nash P."/>
            <person name="Ginger M.L."/>
            <person name="Horn M."/>
            <person name="Schaap P."/>
            <person name="Caler L."/>
            <person name="Loftus B."/>
        </authorList>
    </citation>
    <scope>NUCLEOTIDE SEQUENCE [LARGE SCALE GENOMIC DNA]</scope>
    <source>
        <strain evidence="3 4">Neff</strain>
    </source>
</reference>
<evidence type="ECO:0000313" key="3">
    <source>
        <dbReference type="EMBL" id="ELR16240.1"/>
    </source>
</evidence>
<dbReference type="PROSITE" id="PS50966">
    <property type="entry name" value="ZF_SWIM"/>
    <property type="match status" value="1"/>
</dbReference>
<evidence type="ECO:0000259" key="2">
    <source>
        <dbReference type="PROSITE" id="PS50966"/>
    </source>
</evidence>
<dbReference type="GO" id="GO:0008270">
    <property type="term" value="F:zinc ion binding"/>
    <property type="evidence" value="ECO:0007669"/>
    <property type="project" value="UniProtKB-KW"/>
</dbReference>
<dbReference type="OrthoDB" id="337581at2759"/>
<feature type="domain" description="SWIM-type" evidence="2">
    <location>
        <begin position="62"/>
        <end position="117"/>
    </location>
</feature>
<dbReference type="EMBL" id="KB008003">
    <property type="protein sequence ID" value="ELR16240.1"/>
    <property type="molecule type" value="Genomic_DNA"/>
</dbReference>
<keyword evidence="1" id="KW-0479">Metal-binding</keyword>
<sequence length="220" mass="23654">MASTADPGSLEAVAEELFLKVKTAGRCTLYFVFDAVLFAALDIIDRNRVVQVVATPSGRSYYQLAGQGKKSGKWSTKYICFGHYCSCPAFTYSVLKGDPRETPFMCKHQLAVRLAPLVGKCRRKERRLFFPSLSLKTTLMYIVCSTGHQPTSHIGTGLGEGTERHVFGTEAGVGQRPIALLGHLEVHGALVEVGAEGSVTPADFLSEIEMAPLAGLAAGS</sequence>
<dbReference type="GO" id="GO:0097196">
    <property type="term" value="C:Shu complex"/>
    <property type="evidence" value="ECO:0007669"/>
    <property type="project" value="TreeGrafter"/>
</dbReference>
<dbReference type="PANTHER" id="PTHR28498">
    <property type="entry name" value="ZINC FINGER SWIM DOMAIN-CONTAINING PROTEIN 7"/>
    <property type="match status" value="1"/>
</dbReference>
<protein>
    <submittedName>
        <fullName evidence="3">SWIM-domain containing Srs2 interacting protein 1 family protein</fullName>
    </submittedName>
</protein>
<name>L8GTB1_ACACF</name>
<dbReference type="KEGG" id="acan:ACA1_336930"/>
<keyword evidence="1" id="KW-0863">Zinc-finger</keyword>
<evidence type="ECO:0000313" key="4">
    <source>
        <dbReference type="Proteomes" id="UP000011083"/>
    </source>
</evidence>
<dbReference type="RefSeq" id="XP_004338253.1">
    <property type="nucleotide sequence ID" value="XM_004338205.1"/>
</dbReference>
<dbReference type="VEuPathDB" id="AmoebaDB:ACA1_336930"/>